<evidence type="ECO:0000256" key="1">
    <source>
        <dbReference type="SAM" id="MobiDB-lite"/>
    </source>
</evidence>
<evidence type="ECO:0000313" key="6">
    <source>
        <dbReference type="Proteomes" id="UP001190700"/>
    </source>
</evidence>
<name>A0AAE0EVY2_9CHLO</name>
<feature type="transmembrane region" description="Helical" evidence="2">
    <location>
        <begin position="180"/>
        <end position="199"/>
    </location>
</feature>
<dbReference type="Proteomes" id="UP001190700">
    <property type="component" value="Unassembled WGS sequence"/>
</dbReference>
<feature type="domain" description="DUF3456" evidence="4">
    <location>
        <begin position="25"/>
        <end position="90"/>
    </location>
</feature>
<evidence type="ECO:0000256" key="3">
    <source>
        <dbReference type="SAM" id="SignalP"/>
    </source>
</evidence>
<organism evidence="5 6">
    <name type="scientific">Cymbomonas tetramitiformis</name>
    <dbReference type="NCBI Taxonomy" id="36881"/>
    <lineage>
        <taxon>Eukaryota</taxon>
        <taxon>Viridiplantae</taxon>
        <taxon>Chlorophyta</taxon>
        <taxon>Pyramimonadophyceae</taxon>
        <taxon>Pyramimonadales</taxon>
        <taxon>Pyramimonadaceae</taxon>
        <taxon>Cymbomonas</taxon>
    </lineage>
</organism>
<evidence type="ECO:0000259" key="4">
    <source>
        <dbReference type="Pfam" id="PF11938"/>
    </source>
</evidence>
<keyword evidence="2" id="KW-1133">Transmembrane helix</keyword>
<protein>
    <recommendedName>
        <fullName evidence="4">DUF3456 domain-containing protein</fullName>
    </recommendedName>
</protein>
<dbReference type="AlphaFoldDB" id="A0AAE0EVY2"/>
<gene>
    <name evidence="5" type="ORF">CYMTET_49269</name>
</gene>
<sequence>MKGFLFLFTSCLSVSAVPITGELGCEGCRAIVRSLANVVFAPSPQLKDKYITITQDGEQKQVPYTGSEQYVEDIMSTICNSTLLAQYRRVETFHGRKYFEKDARPNYNEAPYIDPYLGELCVRITTDYKRALLDSLHKRKLGSFCDRKQLQGCSLNPTASSEWQHHLAVFWTTLKLDPTALLRMAPMLVMVLSIPFMFLSMIKDVPQVEAADYTADDSDVGCIPAVSNSVGPKEIIGKARTKKSKAGGANSKNK</sequence>
<keyword evidence="2" id="KW-0472">Membrane</keyword>
<dbReference type="Pfam" id="PF11938">
    <property type="entry name" value="DUF3456"/>
    <property type="match status" value="1"/>
</dbReference>
<reference evidence="5 6" key="1">
    <citation type="journal article" date="2015" name="Genome Biol. Evol.">
        <title>Comparative Genomics of a Bacterivorous Green Alga Reveals Evolutionary Causalities and Consequences of Phago-Mixotrophic Mode of Nutrition.</title>
        <authorList>
            <person name="Burns J.A."/>
            <person name="Paasch A."/>
            <person name="Narechania A."/>
            <person name="Kim E."/>
        </authorList>
    </citation>
    <scope>NUCLEOTIDE SEQUENCE [LARGE SCALE GENOMIC DNA]</scope>
    <source>
        <strain evidence="5 6">PLY_AMNH</strain>
    </source>
</reference>
<proteinExistence type="predicted"/>
<feature type="signal peptide" evidence="3">
    <location>
        <begin position="1"/>
        <end position="16"/>
    </location>
</feature>
<keyword evidence="2" id="KW-0812">Transmembrane</keyword>
<keyword evidence="3" id="KW-0732">Signal</keyword>
<feature type="chain" id="PRO_5041897690" description="DUF3456 domain-containing protein" evidence="3">
    <location>
        <begin position="17"/>
        <end position="254"/>
    </location>
</feature>
<dbReference type="InterPro" id="IPR021852">
    <property type="entry name" value="DUF3456"/>
</dbReference>
<comment type="caution">
    <text evidence="5">The sequence shown here is derived from an EMBL/GenBank/DDBJ whole genome shotgun (WGS) entry which is preliminary data.</text>
</comment>
<evidence type="ECO:0000256" key="2">
    <source>
        <dbReference type="SAM" id="Phobius"/>
    </source>
</evidence>
<feature type="region of interest" description="Disordered" evidence="1">
    <location>
        <begin position="234"/>
        <end position="254"/>
    </location>
</feature>
<evidence type="ECO:0000313" key="5">
    <source>
        <dbReference type="EMBL" id="KAK3240925.1"/>
    </source>
</evidence>
<keyword evidence="6" id="KW-1185">Reference proteome</keyword>
<dbReference type="EMBL" id="LGRX02033515">
    <property type="protein sequence ID" value="KAK3240925.1"/>
    <property type="molecule type" value="Genomic_DNA"/>
</dbReference>
<accession>A0AAE0EVY2</accession>